<dbReference type="RefSeq" id="WP_023933668.1">
    <property type="nucleotide sequence ID" value="NZ_DF196819.1"/>
</dbReference>
<dbReference type="PANTHER" id="PTHR37481:SF1">
    <property type="entry name" value="LIPOPOLYSACCHARIDE EXPORT SYSTEM PROTEIN LPTC"/>
    <property type="match status" value="1"/>
</dbReference>
<dbReference type="Gene3D" id="2.60.450.10">
    <property type="entry name" value="Lipopolysaccharide (LPS) transport protein A like domain"/>
    <property type="match status" value="1"/>
</dbReference>
<dbReference type="PIRSF" id="PIRSF028513">
    <property type="entry name" value="LptC"/>
    <property type="match status" value="1"/>
</dbReference>
<keyword evidence="3 6" id="KW-0812">Transmembrane</keyword>
<evidence type="ECO:0000256" key="2">
    <source>
        <dbReference type="ARBA" id="ARBA00022519"/>
    </source>
</evidence>
<evidence type="ECO:0000256" key="4">
    <source>
        <dbReference type="ARBA" id="ARBA00022989"/>
    </source>
</evidence>
<evidence type="ECO:0000313" key="9">
    <source>
        <dbReference type="Proteomes" id="UP000030675"/>
    </source>
</evidence>
<dbReference type="HOGENOM" id="CLU_105814_1_0_6"/>
<keyword evidence="4 6" id="KW-1133">Transmembrane helix</keyword>
<keyword evidence="2 6" id="KW-0997">Cell inner membrane</keyword>
<evidence type="ECO:0000256" key="1">
    <source>
        <dbReference type="ARBA" id="ARBA00022475"/>
    </source>
</evidence>
<dbReference type="PANTHER" id="PTHR37481">
    <property type="entry name" value="LIPOPOLYSACCHARIDE EXPORT SYSTEM PROTEIN LPTC"/>
    <property type="match status" value="1"/>
</dbReference>
<reference evidence="9" key="1">
    <citation type="submission" date="2012-12" db="EMBL/GenBank/DDBJ databases">
        <title>Genome Sequence of Photobacterium leiognathi lrivu.4.1.</title>
        <authorList>
            <person name="Urbanczyk H."/>
            <person name="Ogura Y."/>
            <person name="Hayashi T."/>
            <person name="Dunlap P.V."/>
        </authorList>
    </citation>
    <scope>NUCLEOTIDE SEQUENCE [LARGE SCALE GENOMIC DNA]</scope>
    <source>
        <strain evidence="9">lrivu.4.1</strain>
    </source>
</reference>
<keyword evidence="1 6" id="KW-1003">Cell membrane</keyword>
<evidence type="ECO:0000256" key="3">
    <source>
        <dbReference type="ARBA" id="ARBA00022692"/>
    </source>
</evidence>
<gene>
    <name evidence="6" type="primary">lptC</name>
    <name evidence="8" type="ORF">PLEI_2562</name>
</gene>
<dbReference type="EMBL" id="DF196819">
    <property type="protein sequence ID" value="GAD30906.1"/>
    <property type="molecule type" value="Genomic_DNA"/>
</dbReference>
<dbReference type="GO" id="GO:0043165">
    <property type="term" value="P:Gram-negative-bacterium-type cell outer membrane assembly"/>
    <property type="evidence" value="ECO:0007669"/>
    <property type="project" value="UniProtKB-UniRule"/>
</dbReference>
<dbReference type="Proteomes" id="UP000030675">
    <property type="component" value="Unassembled WGS sequence"/>
</dbReference>
<dbReference type="NCBIfam" id="TIGR04409">
    <property type="entry name" value="LptC_YrbK"/>
    <property type="match status" value="1"/>
</dbReference>
<dbReference type="GO" id="GO:0015221">
    <property type="term" value="F:lipopolysaccharide transmembrane transporter activity"/>
    <property type="evidence" value="ECO:0007669"/>
    <property type="project" value="InterPro"/>
</dbReference>
<name>A0A0U1P845_PHOLE</name>
<dbReference type="eggNOG" id="COG3117">
    <property type="taxonomic scope" value="Bacteria"/>
</dbReference>
<dbReference type="GO" id="GO:0005886">
    <property type="term" value="C:plasma membrane"/>
    <property type="evidence" value="ECO:0007669"/>
    <property type="project" value="UniProtKB-SubCell"/>
</dbReference>
<dbReference type="HAMAP" id="MF_01915">
    <property type="entry name" value="LPS_assembly_LptC"/>
    <property type="match status" value="1"/>
</dbReference>
<proteinExistence type="inferred from homology"/>
<keyword evidence="5 6" id="KW-0472">Membrane</keyword>
<evidence type="ECO:0000256" key="6">
    <source>
        <dbReference type="HAMAP-Rule" id="MF_01915"/>
    </source>
</evidence>
<evidence type="ECO:0000256" key="5">
    <source>
        <dbReference type="ARBA" id="ARBA00023136"/>
    </source>
</evidence>
<comment type="subcellular location">
    <subcellularLocation>
        <location evidence="6">Cell inner membrane</location>
        <topology evidence="6">Single-pass membrane protein</topology>
    </subcellularLocation>
</comment>
<comment type="subunit">
    <text evidence="6">Component of the lipopolysaccharide transport and assembly complex. Interacts with LptA and the LptBFG transporter complex.</text>
</comment>
<comment type="similarity">
    <text evidence="6 7">Belongs to the LptC family.</text>
</comment>
<dbReference type="InterPro" id="IPR052363">
    <property type="entry name" value="LPS_export_LptC"/>
</dbReference>
<dbReference type="GO" id="GO:0017089">
    <property type="term" value="F:glycolipid transfer activity"/>
    <property type="evidence" value="ECO:0007669"/>
    <property type="project" value="TreeGrafter"/>
</dbReference>
<dbReference type="AlphaFoldDB" id="A0A0U1P845"/>
<protein>
    <recommendedName>
        <fullName evidence="6 7">Lipopolysaccharide export system protein LptC</fullName>
    </recommendedName>
</protein>
<dbReference type="InterPro" id="IPR010664">
    <property type="entry name" value="LipoPS_assembly_LptC-rel"/>
</dbReference>
<sequence length="187" mass="21631">MTLKRLLYVLLVVFCAWLGYYQLEQHWQKDDQVKPDDEKPVFIGNDISNTTFDLSGIRSYQIDSDHLEYFEKSGQTDFVKPVLWVFKDGTNAEWRISANTAMLDNKNILNLHGNVRMFNLLPDSDIQVIKTDNLQLNIETQDFNTQDHVTITGPAFQNQGDGMTGNMKRKVAKLLKNVKSRYEPNQN</sequence>
<dbReference type="GO" id="GO:0030288">
    <property type="term" value="C:outer membrane-bounded periplasmic space"/>
    <property type="evidence" value="ECO:0007669"/>
    <property type="project" value="TreeGrafter"/>
</dbReference>
<evidence type="ECO:0000313" key="8">
    <source>
        <dbReference type="EMBL" id="GAD30906.1"/>
    </source>
</evidence>
<comment type="function">
    <text evidence="6">Involved in the assembly of lipopolysaccharide (LPS). Required for the translocation of LPS from the inner membrane to the outer membrane. Facilitates the transfer of LPS from the inner membrane to the periplasmic protein LptA. Could be a docking site for LptA.</text>
</comment>
<evidence type="ECO:0000256" key="7">
    <source>
        <dbReference type="PIRNR" id="PIRNR028513"/>
    </source>
</evidence>
<dbReference type="InterPro" id="IPR026265">
    <property type="entry name" value="LptC"/>
</dbReference>
<accession>A0A0U1P845</accession>
<dbReference type="Pfam" id="PF06835">
    <property type="entry name" value="LptC"/>
    <property type="match status" value="1"/>
</dbReference>
<organism evidence="8 9">
    <name type="scientific">Photobacterium leiognathi lrivu.4.1</name>
    <dbReference type="NCBI Taxonomy" id="1248232"/>
    <lineage>
        <taxon>Bacteria</taxon>
        <taxon>Pseudomonadati</taxon>
        <taxon>Pseudomonadota</taxon>
        <taxon>Gammaproteobacteria</taxon>
        <taxon>Vibrionales</taxon>
        <taxon>Vibrionaceae</taxon>
        <taxon>Photobacterium</taxon>
    </lineage>
</organism>
<comment type="function">
    <text evidence="7">Required for the translocation of lipopolysaccharide (LPS) from the inner membrane to the outer membrane.</text>
</comment>